<dbReference type="Gene3D" id="3.40.50.1820">
    <property type="entry name" value="alpha/beta hydrolase"/>
    <property type="match status" value="1"/>
</dbReference>
<dbReference type="InterPro" id="IPR029058">
    <property type="entry name" value="AB_hydrolase_fold"/>
</dbReference>
<evidence type="ECO:0000256" key="1">
    <source>
        <dbReference type="ARBA" id="ARBA00022801"/>
    </source>
</evidence>
<keyword evidence="1" id="KW-0378">Hydrolase</keyword>
<dbReference type="EMBL" id="BAAAOG010000004">
    <property type="protein sequence ID" value="GAA1960216.1"/>
    <property type="molecule type" value="Genomic_DNA"/>
</dbReference>
<gene>
    <name evidence="3" type="ORF">GCM10009776_23480</name>
</gene>
<dbReference type="PANTHER" id="PTHR48081:SF13">
    <property type="entry name" value="ALPHA_BETA HYDROLASE"/>
    <property type="match status" value="1"/>
</dbReference>
<dbReference type="PANTHER" id="PTHR48081">
    <property type="entry name" value="AB HYDROLASE SUPERFAMILY PROTEIN C4A8.06C"/>
    <property type="match status" value="1"/>
</dbReference>
<sequence length="275" mass="29249">MPDGYRPLQLDLYVPADRSGPVPCVVWIHGGAWLFGTRLAPPDYWPAGALFQAAVDAGLAVASIDYRHSREAPFPAQLHDAKAAIRYLRHFAGQVGIDPTRLGVWGESAGGHLAALVALIDDPELEGADGVVGPASSVSVVVDFYGVADVDILPSFFDAMPQEWIEELRAKGDPGAAEPIDVLLAASPLPRDEARRLVSPVTHVTADAPPFLLIHGEDDALVPIGQSEQLLTALEAAGAEVELVRVPGADHVFLGTDPMPQIERAVAYLRDKLGL</sequence>
<dbReference type="InterPro" id="IPR050300">
    <property type="entry name" value="GDXG_lipolytic_enzyme"/>
</dbReference>
<dbReference type="InterPro" id="IPR049492">
    <property type="entry name" value="BD-FAE-like_dom"/>
</dbReference>
<protein>
    <recommendedName>
        <fullName evidence="2">BD-FAE-like domain-containing protein</fullName>
    </recommendedName>
</protein>
<name>A0ABN2QY16_9MICO</name>
<comment type="caution">
    <text evidence="3">The sequence shown here is derived from an EMBL/GenBank/DDBJ whole genome shotgun (WGS) entry which is preliminary data.</text>
</comment>
<feature type="domain" description="BD-FAE-like" evidence="2">
    <location>
        <begin position="10"/>
        <end position="234"/>
    </location>
</feature>
<proteinExistence type="predicted"/>
<evidence type="ECO:0000259" key="2">
    <source>
        <dbReference type="Pfam" id="PF20434"/>
    </source>
</evidence>
<dbReference type="SUPFAM" id="SSF53474">
    <property type="entry name" value="alpha/beta-Hydrolases"/>
    <property type="match status" value="1"/>
</dbReference>
<dbReference type="Proteomes" id="UP001499933">
    <property type="component" value="Unassembled WGS sequence"/>
</dbReference>
<keyword evidence="4" id="KW-1185">Reference proteome</keyword>
<accession>A0ABN2QY16</accession>
<evidence type="ECO:0000313" key="4">
    <source>
        <dbReference type="Proteomes" id="UP001499933"/>
    </source>
</evidence>
<evidence type="ECO:0000313" key="3">
    <source>
        <dbReference type="EMBL" id="GAA1960216.1"/>
    </source>
</evidence>
<organism evidence="3 4">
    <name type="scientific">Microbacterium deminutum</name>
    <dbReference type="NCBI Taxonomy" id="344164"/>
    <lineage>
        <taxon>Bacteria</taxon>
        <taxon>Bacillati</taxon>
        <taxon>Actinomycetota</taxon>
        <taxon>Actinomycetes</taxon>
        <taxon>Micrococcales</taxon>
        <taxon>Microbacteriaceae</taxon>
        <taxon>Microbacterium</taxon>
    </lineage>
</organism>
<reference evidence="3 4" key="1">
    <citation type="journal article" date="2019" name="Int. J. Syst. Evol. Microbiol.">
        <title>The Global Catalogue of Microorganisms (GCM) 10K type strain sequencing project: providing services to taxonomists for standard genome sequencing and annotation.</title>
        <authorList>
            <consortium name="The Broad Institute Genomics Platform"/>
            <consortium name="The Broad Institute Genome Sequencing Center for Infectious Disease"/>
            <person name="Wu L."/>
            <person name="Ma J."/>
        </authorList>
    </citation>
    <scope>NUCLEOTIDE SEQUENCE [LARGE SCALE GENOMIC DNA]</scope>
    <source>
        <strain evidence="3 4">JCM 14901</strain>
    </source>
</reference>
<dbReference type="Pfam" id="PF20434">
    <property type="entry name" value="BD-FAE"/>
    <property type="match status" value="1"/>
</dbReference>